<evidence type="ECO:0000313" key="2">
    <source>
        <dbReference type="EMBL" id="EKF30489.1"/>
    </source>
</evidence>
<dbReference type="EMBL" id="AHKC01012036">
    <property type="protein sequence ID" value="EKF30489.1"/>
    <property type="molecule type" value="Genomic_DNA"/>
</dbReference>
<dbReference type="Proteomes" id="UP000007350">
    <property type="component" value="Unassembled WGS sequence"/>
</dbReference>
<proteinExistence type="predicted"/>
<organism evidence="2 3">
    <name type="scientific">Trypanosoma cruzi marinkellei</name>
    <dbReference type="NCBI Taxonomy" id="85056"/>
    <lineage>
        <taxon>Eukaryota</taxon>
        <taxon>Discoba</taxon>
        <taxon>Euglenozoa</taxon>
        <taxon>Kinetoplastea</taxon>
        <taxon>Metakinetoplastina</taxon>
        <taxon>Trypanosomatida</taxon>
        <taxon>Trypanosomatidae</taxon>
        <taxon>Trypanosoma</taxon>
        <taxon>Schizotrypanum</taxon>
    </lineage>
</organism>
<feature type="region of interest" description="Disordered" evidence="1">
    <location>
        <begin position="54"/>
        <end position="115"/>
    </location>
</feature>
<dbReference type="AlphaFoldDB" id="K2MXG8"/>
<sequence length="253" mass="27082">MNSLSARLLIEPLIRHGILADERALITQHGNRDMIGSAPQEGQNTVAERNREHFRKASGSTTAPPAREPGHHGAHAGPAGRQLPEFPRMGARAAKLHEESNQRPPQMAPIPPIGWGTERDTPRAFYLAPARAKAMHGIGAWCGVAFPASRSTPDSAQYGACENCCRNPERQLNGGCRVGSEAAAPPPTRCRRAAPGKRSDARRVVVLCGLVPPPSATRSAPPEHHMAPSWPCAPRFGQGLAARGSSPFPRPSR</sequence>
<keyword evidence="3" id="KW-1185">Reference proteome</keyword>
<comment type="caution">
    <text evidence="2">The sequence shown here is derived from an EMBL/GenBank/DDBJ whole genome shotgun (WGS) entry which is preliminary data.</text>
</comment>
<reference evidence="2 3" key="1">
    <citation type="journal article" date="2012" name="BMC Genomics">
        <title>Comparative genomic analysis of human infective Trypanosoma cruzi lineages with the bat-restricted subspecies T. cruzi marinkellei.</title>
        <authorList>
            <person name="Franzen O."/>
            <person name="Talavera-Lopez C."/>
            <person name="Ochaya S."/>
            <person name="Butler C.E."/>
            <person name="Messenger L.A."/>
            <person name="Lewis M.D."/>
            <person name="Llewellyn M.S."/>
            <person name="Marinkelle C.J."/>
            <person name="Tyler K.M."/>
            <person name="Miles M.A."/>
            <person name="Andersson B."/>
        </authorList>
    </citation>
    <scope>NUCLEOTIDE SEQUENCE [LARGE SCALE GENOMIC DNA]</scope>
    <source>
        <strain evidence="2 3">B7</strain>
    </source>
</reference>
<feature type="region of interest" description="Disordered" evidence="1">
    <location>
        <begin position="213"/>
        <end position="253"/>
    </location>
</feature>
<evidence type="ECO:0000313" key="3">
    <source>
        <dbReference type="Proteomes" id="UP000007350"/>
    </source>
</evidence>
<dbReference type="OrthoDB" id="10575995at2759"/>
<evidence type="ECO:0000256" key="1">
    <source>
        <dbReference type="SAM" id="MobiDB-lite"/>
    </source>
</evidence>
<gene>
    <name evidence="2" type="ORF">MOQ_005698</name>
</gene>
<protein>
    <submittedName>
        <fullName evidence="2">Cruzipain, putative</fullName>
    </submittedName>
</protein>
<accession>K2MXG8</accession>
<name>K2MXG8_TRYCR</name>